<sequence>MKAMLLNIKQKLERNQALNKKQKSEFSSNYCIKIQEIVEQINRFDINVDLKYIKNIMFEENFENKLIFKYQFPLNLNITTNLIHMYNLFLVFGTQEGIIHVFDIQKTKIIITQKISQFGLVVLVKDPRRSDYFFISGYDGNIIEFQLQITLPENRNFKSIESINQNIVQINNQFSSQVSRNLRGVNNQYFNEEQMLIENQINQFGNKNSKTQSSNQDLFYSQIDVNLKRKRTFSNRKQICRLITFQNGKFLVAGVGKKIVVWNIITGKIFQRLKGYHSSQVYGLETILYDKYILSISKGTINMFDITRVDNPLVIQKRIAGNQLFTRVKKISEYEFLVMIFPKKIAFFKIFEDEQFSQNTTKTSSFQSLDEIQKQNIQNHQDSYDNLQQLIFDDMKSFKEYSQQSQKQVKKNKNISIVTLKKQEIIKTGEIKFTPDLAYNINVFDNYFFNISGDYEYSMLINLVNLKSSTTSIDLEKSDSNLKFESNLRFLSYNNERVLTSTVLENVTIQNKFYKNVLINMPRNSHYEGEENFPQSLNMCFFA</sequence>
<dbReference type="Proteomes" id="UP000009168">
    <property type="component" value="Unassembled WGS sequence"/>
</dbReference>
<dbReference type="InParanoid" id="Q22RJ2"/>
<dbReference type="RefSeq" id="XP_001008375.2">
    <property type="nucleotide sequence ID" value="XM_001008375.2"/>
</dbReference>
<dbReference type="KEGG" id="tet:TTHERM_00015950"/>
<evidence type="ECO:0008006" key="3">
    <source>
        <dbReference type="Google" id="ProtNLM"/>
    </source>
</evidence>
<dbReference type="InterPro" id="IPR036322">
    <property type="entry name" value="WD40_repeat_dom_sf"/>
</dbReference>
<dbReference type="EMBL" id="GG662845">
    <property type="protein sequence ID" value="EAR88130.2"/>
    <property type="molecule type" value="Genomic_DNA"/>
</dbReference>
<name>Q22RJ2_TETTS</name>
<protein>
    <recommendedName>
        <fullName evidence="3">WD domain, G-beta repeat protein</fullName>
    </recommendedName>
</protein>
<dbReference type="GeneID" id="7826826"/>
<accession>Q22RJ2</accession>
<dbReference type="InterPro" id="IPR015943">
    <property type="entry name" value="WD40/YVTN_repeat-like_dom_sf"/>
</dbReference>
<reference evidence="2" key="1">
    <citation type="journal article" date="2006" name="PLoS Biol.">
        <title>Macronuclear genome sequence of the ciliate Tetrahymena thermophila, a model eukaryote.</title>
        <authorList>
            <person name="Eisen J.A."/>
            <person name="Coyne R.S."/>
            <person name="Wu M."/>
            <person name="Wu D."/>
            <person name="Thiagarajan M."/>
            <person name="Wortman J.R."/>
            <person name="Badger J.H."/>
            <person name="Ren Q."/>
            <person name="Amedeo P."/>
            <person name="Jones K.M."/>
            <person name="Tallon L.J."/>
            <person name="Delcher A.L."/>
            <person name="Salzberg S.L."/>
            <person name="Silva J.C."/>
            <person name="Haas B.J."/>
            <person name="Majoros W.H."/>
            <person name="Farzad M."/>
            <person name="Carlton J.M."/>
            <person name="Smith R.K. Jr."/>
            <person name="Garg J."/>
            <person name="Pearlman R.E."/>
            <person name="Karrer K.M."/>
            <person name="Sun L."/>
            <person name="Manning G."/>
            <person name="Elde N.C."/>
            <person name="Turkewitz A.P."/>
            <person name="Asai D.J."/>
            <person name="Wilkes D.E."/>
            <person name="Wang Y."/>
            <person name="Cai H."/>
            <person name="Collins K."/>
            <person name="Stewart B.A."/>
            <person name="Lee S.R."/>
            <person name="Wilamowska K."/>
            <person name="Weinberg Z."/>
            <person name="Ruzzo W.L."/>
            <person name="Wloga D."/>
            <person name="Gaertig J."/>
            <person name="Frankel J."/>
            <person name="Tsao C.-C."/>
            <person name="Gorovsky M.A."/>
            <person name="Keeling P.J."/>
            <person name="Waller R.F."/>
            <person name="Patron N.J."/>
            <person name="Cherry J.M."/>
            <person name="Stover N.A."/>
            <person name="Krieger C.J."/>
            <person name="del Toro C."/>
            <person name="Ryder H.F."/>
            <person name="Williamson S.C."/>
            <person name="Barbeau R.A."/>
            <person name="Hamilton E.P."/>
            <person name="Orias E."/>
        </authorList>
    </citation>
    <scope>NUCLEOTIDE SEQUENCE [LARGE SCALE GENOMIC DNA]</scope>
    <source>
        <strain evidence="2">SB210</strain>
    </source>
</reference>
<evidence type="ECO:0000313" key="2">
    <source>
        <dbReference type="Proteomes" id="UP000009168"/>
    </source>
</evidence>
<proteinExistence type="predicted"/>
<dbReference type="HOGENOM" id="CLU_1153702_0_0_1"/>
<dbReference type="SUPFAM" id="SSF50978">
    <property type="entry name" value="WD40 repeat-like"/>
    <property type="match status" value="1"/>
</dbReference>
<organism evidence="1 2">
    <name type="scientific">Tetrahymena thermophila (strain SB210)</name>
    <dbReference type="NCBI Taxonomy" id="312017"/>
    <lineage>
        <taxon>Eukaryota</taxon>
        <taxon>Sar</taxon>
        <taxon>Alveolata</taxon>
        <taxon>Ciliophora</taxon>
        <taxon>Intramacronucleata</taxon>
        <taxon>Oligohymenophorea</taxon>
        <taxon>Hymenostomatida</taxon>
        <taxon>Tetrahymenina</taxon>
        <taxon>Tetrahymenidae</taxon>
        <taxon>Tetrahymena</taxon>
    </lineage>
</organism>
<gene>
    <name evidence="1" type="ORF">TTHERM_00015950</name>
</gene>
<dbReference type="Gene3D" id="2.130.10.10">
    <property type="entry name" value="YVTN repeat-like/Quinoprotein amine dehydrogenase"/>
    <property type="match status" value="1"/>
</dbReference>
<keyword evidence="2" id="KW-1185">Reference proteome</keyword>
<evidence type="ECO:0000313" key="1">
    <source>
        <dbReference type="EMBL" id="EAR88130.2"/>
    </source>
</evidence>
<dbReference type="AlphaFoldDB" id="Q22RJ2"/>